<keyword evidence="3" id="KW-1185">Reference proteome</keyword>
<sequence length="166" mass="18400">MNGDGFWAHLPLSLQSPTSAATCSGPRSRSARKTTGHARLTDVVEVKRVERLLPDDARHGAHDQPNEPDVQNEARFDVRAALFARVCCRREWEAAMEAASGSGGVAEHVRQVDDHEEGKESTLFVQRFFRTWMNAFYRTCPMKAKWVGVVFGGGTPVDEEEMGGPN</sequence>
<keyword evidence="2" id="KW-0489">Methyltransferase</keyword>
<comment type="caution">
    <text evidence="2">The sequence shown here is derived from an EMBL/GenBank/DDBJ whole genome shotgun (WGS) entry which is preliminary data.</text>
</comment>
<dbReference type="AlphaFoldDB" id="A0A5A7PGZ4"/>
<evidence type="ECO:0000313" key="3">
    <source>
        <dbReference type="Proteomes" id="UP000325081"/>
    </source>
</evidence>
<gene>
    <name evidence="2" type="ORF">STAS_08188</name>
</gene>
<name>A0A5A7PGZ4_STRAF</name>
<keyword evidence="2" id="KW-0808">Transferase</keyword>
<dbReference type="Proteomes" id="UP000325081">
    <property type="component" value="Unassembled WGS sequence"/>
</dbReference>
<organism evidence="2 3">
    <name type="scientific">Striga asiatica</name>
    <name type="common">Asiatic witchweed</name>
    <name type="synonym">Buchnera asiatica</name>
    <dbReference type="NCBI Taxonomy" id="4170"/>
    <lineage>
        <taxon>Eukaryota</taxon>
        <taxon>Viridiplantae</taxon>
        <taxon>Streptophyta</taxon>
        <taxon>Embryophyta</taxon>
        <taxon>Tracheophyta</taxon>
        <taxon>Spermatophyta</taxon>
        <taxon>Magnoliopsida</taxon>
        <taxon>eudicotyledons</taxon>
        <taxon>Gunneridae</taxon>
        <taxon>Pentapetalae</taxon>
        <taxon>asterids</taxon>
        <taxon>lamiids</taxon>
        <taxon>Lamiales</taxon>
        <taxon>Orobanchaceae</taxon>
        <taxon>Buchnereae</taxon>
        <taxon>Striga</taxon>
    </lineage>
</organism>
<feature type="compositionally biased region" description="Polar residues" evidence="1">
    <location>
        <begin position="17"/>
        <end position="27"/>
    </location>
</feature>
<accession>A0A5A7PGZ4</accession>
<evidence type="ECO:0000313" key="2">
    <source>
        <dbReference type="EMBL" id="GER32135.1"/>
    </source>
</evidence>
<proteinExistence type="predicted"/>
<dbReference type="GO" id="GO:0032259">
    <property type="term" value="P:methylation"/>
    <property type="evidence" value="ECO:0007669"/>
    <property type="project" value="UniProtKB-KW"/>
</dbReference>
<protein>
    <submittedName>
        <fullName evidence="2">tRNA/tmRNA (Uracil-C(5))-methyltransferase</fullName>
    </submittedName>
</protein>
<dbReference type="EMBL" id="BKCP01004550">
    <property type="protein sequence ID" value="GER32135.1"/>
    <property type="molecule type" value="Genomic_DNA"/>
</dbReference>
<reference evidence="3" key="1">
    <citation type="journal article" date="2019" name="Curr. Biol.">
        <title>Genome Sequence of Striga asiatica Provides Insight into the Evolution of Plant Parasitism.</title>
        <authorList>
            <person name="Yoshida S."/>
            <person name="Kim S."/>
            <person name="Wafula E.K."/>
            <person name="Tanskanen J."/>
            <person name="Kim Y.M."/>
            <person name="Honaas L."/>
            <person name="Yang Z."/>
            <person name="Spallek T."/>
            <person name="Conn C.E."/>
            <person name="Ichihashi Y."/>
            <person name="Cheong K."/>
            <person name="Cui S."/>
            <person name="Der J.P."/>
            <person name="Gundlach H."/>
            <person name="Jiao Y."/>
            <person name="Hori C."/>
            <person name="Ishida J.K."/>
            <person name="Kasahara H."/>
            <person name="Kiba T."/>
            <person name="Kim M.S."/>
            <person name="Koo N."/>
            <person name="Laohavisit A."/>
            <person name="Lee Y.H."/>
            <person name="Lumba S."/>
            <person name="McCourt P."/>
            <person name="Mortimer J.C."/>
            <person name="Mutuku J.M."/>
            <person name="Nomura T."/>
            <person name="Sasaki-Sekimoto Y."/>
            <person name="Seto Y."/>
            <person name="Wang Y."/>
            <person name="Wakatake T."/>
            <person name="Sakakibara H."/>
            <person name="Demura T."/>
            <person name="Yamaguchi S."/>
            <person name="Yoneyama K."/>
            <person name="Manabe R.I."/>
            <person name="Nelson D.C."/>
            <person name="Schulman A.H."/>
            <person name="Timko M.P."/>
            <person name="dePamphilis C.W."/>
            <person name="Choi D."/>
            <person name="Shirasu K."/>
        </authorList>
    </citation>
    <scope>NUCLEOTIDE SEQUENCE [LARGE SCALE GENOMIC DNA]</scope>
    <source>
        <strain evidence="3">cv. UVA1</strain>
    </source>
</reference>
<feature type="region of interest" description="Disordered" evidence="1">
    <location>
        <begin position="17"/>
        <end position="39"/>
    </location>
</feature>
<evidence type="ECO:0000256" key="1">
    <source>
        <dbReference type="SAM" id="MobiDB-lite"/>
    </source>
</evidence>
<dbReference type="GO" id="GO:0008168">
    <property type="term" value="F:methyltransferase activity"/>
    <property type="evidence" value="ECO:0007669"/>
    <property type="project" value="UniProtKB-KW"/>
</dbReference>